<evidence type="ECO:0000313" key="2">
    <source>
        <dbReference type="Proteomes" id="UP000202922"/>
    </source>
</evidence>
<sequence length="294" mass="33006">MKPIVLILGGSGRFGRHMTNVFSKAGWDVRQFNRKTDNMWDAAWGAQVIVHGWNPPYPQWAAEVPDMTSQIIEVASASGATVLIPGNVYVFGQDAPDQFDEHTPHLATNPLGQVRRDMEDAFRASGVRCILLRAGDFIDDRPSGNWFDMIITKSLQKGRFVYPGPTDMPHAWAYLPDFARAAFALIEKRETLATFEDVPFPGYTLTGAQLAKGAQQAVGHPVRTCCMKWLPISVIKPFWPMAKYILEMRYLWSKPHYLDGTRFAQLLPEFQHTPLDTALTSALQHHVQPDQAVA</sequence>
<dbReference type="EMBL" id="FXYE01000002">
    <property type="protein sequence ID" value="SMX46580.1"/>
    <property type="molecule type" value="Genomic_DNA"/>
</dbReference>
<gene>
    <name evidence="1" type="ORF">COL8621_03170</name>
</gene>
<dbReference type="AlphaFoldDB" id="A0A238KVB5"/>
<dbReference type="SUPFAM" id="SSF51735">
    <property type="entry name" value="NAD(P)-binding Rossmann-fold domains"/>
    <property type="match status" value="1"/>
</dbReference>
<dbReference type="RefSeq" id="WP_093968209.1">
    <property type="nucleotide sequence ID" value="NZ_FXYE01000002.1"/>
</dbReference>
<accession>A0A238KVB5</accession>
<dbReference type="OrthoDB" id="7170465at2"/>
<evidence type="ECO:0000313" key="1">
    <source>
        <dbReference type="EMBL" id="SMX46580.1"/>
    </source>
</evidence>
<organism evidence="1 2">
    <name type="scientific">Actibacterium lipolyticum</name>
    <dbReference type="NCBI Taxonomy" id="1524263"/>
    <lineage>
        <taxon>Bacteria</taxon>
        <taxon>Pseudomonadati</taxon>
        <taxon>Pseudomonadota</taxon>
        <taxon>Alphaproteobacteria</taxon>
        <taxon>Rhodobacterales</taxon>
        <taxon>Roseobacteraceae</taxon>
        <taxon>Actibacterium</taxon>
    </lineage>
</organism>
<name>A0A238KVB5_9RHOB</name>
<keyword evidence="2" id="KW-1185">Reference proteome</keyword>
<dbReference type="InterPro" id="IPR036291">
    <property type="entry name" value="NAD(P)-bd_dom_sf"/>
</dbReference>
<protein>
    <submittedName>
        <fullName evidence="1">NmrA-like family protein</fullName>
    </submittedName>
</protein>
<dbReference type="Gene3D" id="3.40.50.720">
    <property type="entry name" value="NAD(P)-binding Rossmann-like Domain"/>
    <property type="match status" value="1"/>
</dbReference>
<reference evidence="2" key="1">
    <citation type="submission" date="2017-05" db="EMBL/GenBank/DDBJ databases">
        <authorList>
            <person name="Rodrigo-Torres L."/>
            <person name="Arahal R. D."/>
            <person name="Lucena T."/>
        </authorList>
    </citation>
    <scope>NUCLEOTIDE SEQUENCE [LARGE SCALE GENOMIC DNA]</scope>
    <source>
        <strain evidence="2">CECT 8621</strain>
    </source>
</reference>
<dbReference type="Proteomes" id="UP000202922">
    <property type="component" value="Unassembled WGS sequence"/>
</dbReference>
<proteinExistence type="predicted"/>